<accession>D5BYY2</accession>
<evidence type="ECO:0008006" key="5">
    <source>
        <dbReference type="Google" id="ProtNLM"/>
    </source>
</evidence>
<evidence type="ECO:0000313" key="3">
    <source>
        <dbReference type="EMBL" id="ADE14195.1"/>
    </source>
</evidence>
<dbReference type="PANTHER" id="PTHR18976:SF34">
    <property type="entry name" value="LIPID-BINDING PROTEIN"/>
    <property type="match status" value="1"/>
</dbReference>
<feature type="transmembrane region" description="Helical" evidence="2">
    <location>
        <begin position="98"/>
        <end position="116"/>
    </location>
</feature>
<organism evidence="3 4">
    <name type="scientific">Nitrosococcus halophilus (strain Nc4)</name>
    <dbReference type="NCBI Taxonomy" id="472759"/>
    <lineage>
        <taxon>Bacteria</taxon>
        <taxon>Pseudomonadati</taxon>
        <taxon>Pseudomonadota</taxon>
        <taxon>Gammaproteobacteria</taxon>
        <taxon>Chromatiales</taxon>
        <taxon>Chromatiaceae</taxon>
        <taxon>Nitrosococcus</taxon>
    </lineage>
</organism>
<name>D5BYY2_NITHN</name>
<dbReference type="Proteomes" id="UP000001844">
    <property type="component" value="Chromosome"/>
</dbReference>
<proteinExistence type="predicted"/>
<keyword evidence="1" id="KW-0175">Coiled coil</keyword>
<dbReference type="AlphaFoldDB" id="D5BYY2"/>
<evidence type="ECO:0000313" key="4">
    <source>
        <dbReference type="Proteomes" id="UP000001844"/>
    </source>
</evidence>
<keyword evidence="2" id="KW-1133">Transmembrane helix</keyword>
<dbReference type="EMBL" id="CP001798">
    <property type="protein sequence ID" value="ADE14195.1"/>
    <property type="molecule type" value="Genomic_DNA"/>
</dbReference>
<feature type="coiled-coil region" evidence="1">
    <location>
        <begin position="406"/>
        <end position="437"/>
    </location>
</feature>
<dbReference type="OrthoDB" id="9798009at2"/>
<dbReference type="eggNOG" id="COG0811">
    <property type="taxonomic scope" value="Bacteria"/>
</dbReference>
<dbReference type="PANTHER" id="PTHR18976">
    <property type="entry name" value="APOLIPOPROTEIN"/>
    <property type="match status" value="1"/>
</dbReference>
<sequence>MYNLGGMIEEQLRQWSAPLVTDGVLFVLNTIFIIAFIILIANRFRVGLGGVGFVHYTPNLLTSLGILGTFAGIVIGLLNFNVSNIDGSIDPLLEGLKTAFITSLWGMLLAISFKMLDSIIPRMRKKKEGSVEQVGPGEIYAELQAQRESMERLGRAISGDEDSTLISQIRLLRSDGQEQSKSALEQLRKQSDRQEVIAEAIASQHEQFNQFSTDLWKKLDEFAEMLSKSATEQVVNALKEVIADFNRNLTEQFGENFKALNAAVEKLVQWQENYREQIGQMIDQYDQGVRAITQTETAVTRISEESKQIPVAMGELKTVLDTTQHQLTELERHLEAFRDMRDRAVEAVPQIREQMDTMVNEVSSAVKGAGEQIVTASQVVNQAIVEGAKEFEDRVHRTNEGLTSASDQLANNSERIREQLEDTVKEINDQVRNMAAGVTENTKTVGDTLVNANKALETSIKEVQHQVTDSMETMQKRLEESVQSTNQHVRDTMAGAAENVKEITTTLGNAHKDLQSSLKESQRQVTDSMETMQKRLEGALEEIFQKQLEAIDRTMQQEVERVMNEMGKALAAISNQFTDDYSRLTDQMVQVVSQARAFSNQQRLSN</sequence>
<protein>
    <recommendedName>
        <fullName evidence="5">MotA/TolQ/ExbB proton channel domain-containing protein</fullName>
    </recommendedName>
</protein>
<dbReference type="InterPro" id="IPR050163">
    <property type="entry name" value="Apolipoprotein_A1/A4/E"/>
</dbReference>
<feature type="transmembrane region" description="Helical" evidence="2">
    <location>
        <begin position="53"/>
        <end position="78"/>
    </location>
</feature>
<dbReference type="HOGENOM" id="CLU_039815_0_0_6"/>
<evidence type="ECO:0000256" key="2">
    <source>
        <dbReference type="SAM" id="Phobius"/>
    </source>
</evidence>
<feature type="coiled-coil region" evidence="1">
    <location>
        <begin position="320"/>
        <end position="347"/>
    </location>
</feature>
<dbReference type="SUPFAM" id="SSF58104">
    <property type="entry name" value="Methyl-accepting chemotaxis protein (MCP) signaling domain"/>
    <property type="match status" value="1"/>
</dbReference>
<reference evidence="4" key="1">
    <citation type="submission" date="2010-04" db="EMBL/GenBank/DDBJ databases">
        <title>Complete genome sequence of Nitrosococcus halophilus Nc4, a salt-adapted, aerobic obligate ammonia-oxidizing sulfur purple bacterium.</title>
        <authorList>
            <consortium name="US DOE Joint Genome Institute"/>
            <person name="Campbell M.A."/>
            <person name="Malfatti S.A."/>
            <person name="Chain P.S.G."/>
            <person name="Heidelberg J.F."/>
            <person name="Ward B.B."/>
            <person name="Klotz M.G."/>
        </authorList>
    </citation>
    <scope>NUCLEOTIDE SEQUENCE [LARGE SCALE GENOMIC DNA]</scope>
    <source>
        <strain evidence="4">Nc4</strain>
    </source>
</reference>
<gene>
    <name evidence="3" type="ordered locus">Nhal_1022</name>
</gene>
<dbReference type="eggNOG" id="COG1196">
    <property type="taxonomic scope" value="Bacteria"/>
</dbReference>
<keyword evidence="2" id="KW-0472">Membrane</keyword>
<keyword evidence="4" id="KW-1185">Reference proteome</keyword>
<dbReference type="Gene3D" id="1.20.120.20">
    <property type="entry name" value="Apolipoprotein"/>
    <property type="match status" value="1"/>
</dbReference>
<dbReference type="RefSeq" id="WP_013032087.1">
    <property type="nucleotide sequence ID" value="NC_013960.1"/>
</dbReference>
<feature type="transmembrane region" description="Helical" evidence="2">
    <location>
        <begin position="20"/>
        <end position="41"/>
    </location>
</feature>
<dbReference type="STRING" id="472759.Nhal_1022"/>
<keyword evidence="2" id="KW-0812">Transmembrane</keyword>
<dbReference type="Gene3D" id="1.10.287.950">
    <property type="entry name" value="Methyl-accepting chemotaxis protein"/>
    <property type="match status" value="1"/>
</dbReference>
<dbReference type="KEGG" id="nhl:Nhal_1022"/>
<evidence type="ECO:0000256" key="1">
    <source>
        <dbReference type="SAM" id="Coils"/>
    </source>
</evidence>